<protein>
    <recommendedName>
        <fullName evidence="3">Reverse transcriptase</fullName>
    </recommendedName>
</protein>
<comment type="caution">
    <text evidence="1">The sequence shown here is derived from an EMBL/GenBank/DDBJ whole genome shotgun (WGS) entry which is preliminary data.</text>
</comment>
<keyword evidence="2" id="KW-1185">Reference proteome</keyword>
<feature type="non-terminal residue" evidence="1">
    <location>
        <position position="1"/>
    </location>
</feature>
<dbReference type="Proteomes" id="UP001159427">
    <property type="component" value="Unassembled WGS sequence"/>
</dbReference>
<proteinExistence type="predicted"/>
<gene>
    <name evidence="1" type="ORF">PEVE_00023259</name>
</gene>
<name>A0ABN8MC10_9CNID</name>
<sequence>TYLNSLGHKFLVIGLTETWLNNENVNDFSMSQYNLIAKALCVKQSYHYKERNDIAINVNQHSNVFLNNIFSSSFYPLITKPITRITK</sequence>
<organism evidence="1 2">
    <name type="scientific">Porites evermanni</name>
    <dbReference type="NCBI Taxonomy" id="104178"/>
    <lineage>
        <taxon>Eukaryota</taxon>
        <taxon>Metazoa</taxon>
        <taxon>Cnidaria</taxon>
        <taxon>Anthozoa</taxon>
        <taxon>Hexacorallia</taxon>
        <taxon>Scleractinia</taxon>
        <taxon>Fungiina</taxon>
        <taxon>Poritidae</taxon>
        <taxon>Porites</taxon>
    </lineage>
</organism>
<evidence type="ECO:0000313" key="1">
    <source>
        <dbReference type="EMBL" id="CAH3024568.1"/>
    </source>
</evidence>
<accession>A0ABN8MC10</accession>
<reference evidence="1 2" key="1">
    <citation type="submission" date="2022-05" db="EMBL/GenBank/DDBJ databases">
        <authorList>
            <consortium name="Genoscope - CEA"/>
            <person name="William W."/>
        </authorList>
    </citation>
    <scope>NUCLEOTIDE SEQUENCE [LARGE SCALE GENOMIC DNA]</scope>
</reference>
<evidence type="ECO:0008006" key="3">
    <source>
        <dbReference type="Google" id="ProtNLM"/>
    </source>
</evidence>
<dbReference type="EMBL" id="CALNXI010000309">
    <property type="protein sequence ID" value="CAH3024568.1"/>
    <property type="molecule type" value="Genomic_DNA"/>
</dbReference>
<evidence type="ECO:0000313" key="2">
    <source>
        <dbReference type="Proteomes" id="UP001159427"/>
    </source>
</evidence>